<accession>A0A4V2YQV4</accession>
<gene>
    <name evidence="3" type="ORF">E1298_43395</name>
</gene>
<evidence type="ECO:0000256" key="1">
    <source>
        <dbReference type="SAM" id="MobiDB-lite"/>
    </source>
</evidence>
<keyword evidence="2" id="KW-1133">Transmembrane helix</keyword>
<feature type="transmembrane region" description="Helical" evidence="2">
    <location>
        <begin position="256"/>
        <end position="276"/>
    </location>
</feature>
<keyword evidence="4" id="KW-1185">Reference proteome</keyword>
<dbReference type="OrthoDB" id="3871904at2"/>
<feature type="compositionally biased region" description="Pro residues" evidence="1">
    <location>
        <begin position="185"/>
        <end position="224"/>
    </location>
</feature>
<evidence type="ECO:0000313" key="4">
    <source>
        <dbReference type="Proteomes" id="UP000294513"/>
    </source>
</evidence>
<name>A0A4V2YQV4_9ACTN</name>
<reference evidence="3 4" key="1">
    <citation type="submission" date="2019-03" db="EMBL/GenBank/DDBJ databases">
        <title>Draft genome sequences of novel Actinobacteria.</title>
        <authorList>
            <person name="Sahin N."/>
            <person name="Ay H."/>
            <person name="Saygin H."/>
        </authorList>
    </citation>
    <scope>NUCLEOTIDE SEQUENCE [LARGE SCALE GENOMIC DNA]</scope>
    <source>
        <strain evidence="3 4">H3C3</strain>
    </source>
</reference>
<dbReference type="Proteomes" id="UP000294513">
    <property type="component" value="Unassembled WGS sequence"/>
</dbReference>
<feature type="compositionally biased region" description="Low complexity" evidence="1">
    <location>
        <begin position="286"/>
        <end position="300"/>
    </location>
</feature>
<dbReference type="RefSeq" id="WP_131903217.1">
    <property type="nucleotide sequence ID" value="NZ_SMKU01000478.1"/>
</dbReference>
<feature type="region of interest" description="Disordered" evidence="1">
    <location>
        <begin position="1"/>
        <end position="251"/>
    </location>
</feature>
<sequence length="443" mass="44870">MPRCTRCNAPLDNASGGDTTPGGPFAADATSHDSAGTPPGEDATSSDLFSRPLSDDATISGPFGNPLGQDAIRNLPGPPAEDATARDFGTPPSEDAPSRDPFGNPLGDDTATRDFSGPGNTLSAGPGGSLNLGPGNTLSAGPGGTLDAGPGNDPNAPGRRGGLGRHSAGPGGIPASGGPGGGAESPPPPPWSPPPQDPVPWTPPPRESPPWGSPPPQYTSPMPPSGETSIPLSPEPWAEPAIWQPPPPAKKSKQPYFLILAGVVLLAGVALGIVFWPSGSKPAPPAGNAASQQSQQGVAPENEAVSGSPSGDGDLAAQAGTVDGLLKEMAGTRSDLGSVVTAGCGTPGLQRIRDQRQEQLDRARALKVDALQDGEPLKDALVRALEASVKSNQRYLDVAPGCPSDDDVAPINQEASDAKNEFIRYWTPIAEKAGLPPRDADTI</sequence>
<evidence type="ECO:0000313" key="3">
    <source>
        <dbReference type="EMBL" id="TDD63687.1"/>
    </source>
</evidence>
<comment type="caution">
    <text evidence="3">The sequence shown here is derived from an EMBL/GenBank/DDBJ whole genome shotgun (WGS) entry which is preliminary data.</text>
</comment>
<protein>
    <submittedName>
        <fullName evidence="3">Uncharacterized protein</fullName>
    </submittedName>
</protein>
<keyword evidence="2" id="KW-0812">Transmembrane</keyword>
<dbReference type="EMBL" id="SMKU01000478">
    <property type="protein sequence ID" value="TDD63687.1"/>
    <property type="molecule type" value="Genomic_DNA"/>
</dbReference>
<dbReference type="AlphaFoldDB" id="A0A4V2YQV4"/>
<evidence type="ECO:0000256" key="2">
    <source>
        <dbReference type="SAM" id="Phobius"/>
    </source>
</evidence>
<keyword evidence="2" id="KW-0472">Membrane</keyword>
<feature type="region of interest" description="Disordered" evidence="1">
    <location>
        <begin position="281"/>
        <end position="320"/>
    </location>
</feature>
<organism evidence="3 4">
    <name type="scientific">Actinomadura rubrisoli</name>
    <dbReference type="NCBI Taxonomy" id="2530368"/>
    <lineage>
        <taxon>Bacteria</taxon>
        <taxon>Bacillati</taxon>
        <taxon>Actinomycetota</taxon>
        <taxon>Actinomycetes</taxon>
        <taxon>Streptosporangiales</taxon>
        <taxon>Thermomonosporaceae</taxon>
        <taxon>Actinomadura</taxon>
    </lineage>
</organism>
<proteinExistence type="predicted"/>
<feature type="compositionally biased region" description="Gly residues" evidence="1">
    <location>
        <begin position="169"/>
        <end position="183"/>
    </location>
</feature>